<name>A0ABV6JV48_9PROT</name>
<protein>
    <submittedName>
        <fullName evidence="1">Biliverdin-producing heme oxygenase</fullName>
    </submittedName>
</protein>
<dbReference type="Gene3D" id="1.20.910.10">
    <property type="entry name" value="Heme oxygenase-like"/>
    <property type="match status" value="1"/>
</dbReference>
<proteinExistence type="predicted"/>
<accession>A0ABV6JV48</accession>
<gene>
    <name evidence="1" type="ORF">ACFFGY_13865</name>
</gene>
<dbReference type="Pfam" id="PF01126">
    <property type="entry name" value="Heme_oxygenase"/>
    <property type="match status" value="1"/>
</dbReference>
<reference evidence="1 2" key="1">
    <citation type="submission" date="2024-09" db="EMBL/GenBank/DDBJ databases">
        <authorList>
            <person name="Sun Q."/>
            <person name="Mori K."/>
        </authorList>
    </citation>
    <scope>NUCLEOTIDE SEQUENCE [LARGE SCALE GENOMIC DNA]</scope>
    <source>
        <strain evidence="1 2">TBRC 5777</strain>
    </source>
</reference>
<dbReference type="InterPro" id="IPR016053">
    <property type="entry name" value="Haem_Oase-like"/>
</dbReference>
<evidence type="ECO:0000313" key="2">
    <source>
        <dbReference type="Proteomes" id="UP001589865"/>
    </source>
</evidence>
<dbReference type="EMBL" id="JBHLUN010000009">
    <property type="protein sequence ID" value="MFC0409340.1"/>
    <property type="molecule type" value="Genomic_DNA"/>
</dbReference>
<dbReference type="CDD" id="cd19166">
    <property type="entry name" value="HemeO-bac"/>
    <property type="match status" value="1"/>
</dbReference>
<keyword evidence="2" id="KW-1185">Reference proteome</keyword>
<dbReference type="Proteomes" id="UP001589865">
    <property type="component" value="Unassembled WGS sequence"/>
</dbReference>
<dbReference type="RefSeq" id="WP_377045092.1">
    <property type="nucleotide sequence ID" value="NZ_JBHLUN010000009.1"/>
</dbReference>
<evidence type="ECO:0000313" key="1">
    <source>
        <dbReference type="EMBL" id="MFC0409340.1"/>
    </source>
</evidence>
<dbReference type="InterPro" id="IPR016084">
    <property type="entry name" value="Haem_Oase-like_multi-hlx"/>
</dbReference>
<organism evidence="1 2">
    <name type="scientific">Roseomonas elaeocarpi</name>
    <dbReference type="NCBI Taxonomy" id="907779"/>
    <lineage>
        <taxon>Bacteria</taxon>
        <taxon>Pseudomonadati</taxon>
        <taxon>Pseudomonadota</taxon>
        <taxon>Alphaproteobacteria</taxon>
        <taxon>Acetobacterales</taxon>
        <taxon>Roseomonadaceae</taxon>
        <taxon>Roseomonas</taxon>
    </lineage>
</organism>
<sequence length="203" mass="21864">MNKTSDPAVLTALRQATAPLHERLDRLVDLDRSTSDHQAYRRLLSAMLSGIAPVEASLRGFDWVGAGLDAEVATWRAPLLRRDLEVLGEAPIQAPPDAPSPAPYPSRSAAFGALYVIEGAALGGQVIFRQARERLGITAEQGGAFHAAHGRPPVGESWRRFRNALETHCLDTEAAVQAAVRTFLDLEARLAPLLSPMSAAERA</sequence>
<dbReference type="SUPFAM" id="SSF48613">
    <property type="entry name" value="Heme oxygenase-like"/>
    <property type="match status" value="1"/>
</dbReference>
<comment type="caution">
    <text evidence="1">The sequence shown here is derived from an EMBL/GenBank/DDBJ whole genome shotgun (WGS) entry which is preliminary data.</text>
</comment>